<dbReference type="Proteomes" id="UP000307440">
    <property type="component" value="Unassembled WGS sequence"/>
</dbReference>
<evidence type="ECO:0000256" key="1">
    <source>
        <dbReference type="SAM" id="MobiDB-lite"/>
    </source>
</evidence>
<feature type="domain" description="DUF7587" evidence="3">
    <location>
        <begin position="32"/>
        <end position="190"/>
    </location>
</feature>
<organism evidence="4 5">
    <name type="scientific">Coprinopsis marcescibilis</name>
    <name type="common">Agaric fungus</name>
    <name type="synonym">Psathyrella marcescibilis</name>
    <dbReference type="NCBI Taxonomy" id="230819"/>
    <lineage>
        <taxon>Eukaryota</taxon>
        <taxon>Fungi</taxon>
        <taxon>Dikarya</taxon>
        <taxon>Basidiomycota</taxon>
        <taxon>Agaricomycotina</taxon>
        <taxon>Agaricomycetes</taxon>
        <taxon>Agaricomycetidae</taxon>
        <taxon>Agaricales</taxon>
        <taxon>Agaricineae</taxon>
        <taxon>Psathyrellaceae</taxon>
        <taxon>Coprinopsis</taxon>
    </lineage>
</organism>
<proteinExistence type="predicted"/>
<accession>A0A5C3L9Z6</accession>
<feature type="compositionally biased region" description="Polar residues" evidence="1">
    <location>
        <begin position="673"/>
        <end position="684"/>
    </location>
</feature>
<reference evidence="4 5" key="1">
    <citation type="journal article" date="2019" name="Nat. Ecol. Evol.">
        <title>Megaphylogeny resolves global patterns of mushroom evolution.</title>
        <authorList>
            <person name="Varga T."/>
            <person name="Krizsan K."/>
            <person name="Foldi C."/>
            <person name="Dima B."/>
            <person name="Sanchez-Garcia M."/>
            <person name="Sanchez-Ramirez S."/>
            <person name="Szollosi G.J."/>
            <person name="Szarkandi J.G."/>
            <person name="Papp V."/>
            <person name="Albert L."/>
            <person name="Andreopoulos W."/>
            <person name="Angelini C."/>
            <person name="Antonin V."/>
            <person name="Barry K.W."/>
            <person name="Bougher N.L."/>
            <person name="Buchanan P."/>
            <person name="Buyck B."/>
            <person name="Bense V."/>
            <person name="Catcheside P."/>
            <person name="Chovatia M."/>
            <person name="Cooper J."/>
            <person name="Damon W."/>
            <person name="Desjardin D."/>
            <person name="Finy P."/>
            <person name="Geml J."/>
            <person name="Haridas S."/>
            <person name="Hughes K."/>
            <person name="Justo A."/>
            <person name="Karasinski D."/>
            <person name="Kautmanova I."/>
            <person name="Kiss B."/>
            <person name="Kocsube S."/>
            <person name="Kotiranta H."/>
            <person name="LaButti K.M."/>
            <person name="Lechner B.E."/>
            <person name="Liimatainen K."/>
            <person name="Lipzen A."/>
            <person name="Lukacs Z."/>
            <person name="Mihaltcheva S."/>
            <person name="Morgado L.N."/>
            <person name="Niskanen T."/>
            <person name="Noordeloos M.E."/>
            <person name="Ohm R.A."/>
            <person name="Ortiz-Santana B."/>
            <person name="Ovrebo C."/>
            <person name="Racz N."/>
            <person name="Riley R."/>
            <person name="Savchenko A."/>
            <person name="Shiryaev A."/>
            <person name="Soop K."/>
            <person name="Spirin V."/>
            <person name="Szebenyi C."/>
            <person name="Tomsovsky M."/>
            <person name="Tulloss R.E."/>
            <person name="Uehling J."/>
            <person name="Grigoriev I.V."/>
            <person name="Vagvolgyi C."/>
            <person name="Papp T."/>
            <person name="Martin F.M."/>
            <person name="Miettinen O."/>
            <person name="Hibbett D.S."/>
            <person name="Nagy L.G."/>
        </authorList>
    </citation>
    <scope>NUCLEOTIDE SEQUENCE [LARGE SCALE GENOMIC DNA]</scope>
    <source>
        <strain evidence="4 5">CBS 121175</strain>
    </source>
</reference>
<evidence type="ECO:0000256" key="2">
    <source>
        <dbReference type="SAM" id="Phobius"/>
    </source>
</evidence>
<evidence type="ECO:0000313" key="5">
    <source>
        <dbReference type="Proteomes" id="UP000307440"/>
    </source>
</evidence>
<keyword evidence="2" id="KW-0472">Membrane</keyword>
<feature type="compositionally biased region" description="Polar residues" evidence="1">
    <location>
        <begin position="700"/>
        <end position="725"/>
    </location>
</feature>
<dbReference type="OrthoDB" id="3359845at2759"/>
<dbReference type="InterPro" id="IPR056009">
    <property type="entry name" value="DUF7587"/>
</dbReference>
<keyword evidence="2" id="KW-1133">Transmembrane helix</keyword>
<protein>
    <recommendedName>
        <fullName evidence="3">DUF7587 domain-containing protein</fullName>
    </recommendedName>
</protein>
<sequence>MIPSPISEPAPTPLPQYGFGPDINFKTLVRNNRFLYRVYTPKERSPFADDTDPWFIAPKFDQLYARTPVEVSSAPIIDPTEVPYSDVEKHMDWTTKSGSPYLSTSFSFAWSIWEALRRYHQGMKKDVEIAVIDAQALSGRAATAVEMLRKSTPEERSQQYQKWHRFSNESQSVLIHGFIPGTAVLASIPLLAVLERLPSYLTRTKAQYIHGNPLDHVAWNYTDKKQSYRQFCQDMSTRFFNTSQEIRFRDATGGSLRLALTFLRPWFYRMIVADFNLAVSTLRDLAIIIAHWGGQWWAKDHQELNRILDSMTFTLGEELLQRIRRQAQDEEDNSRLQYTVDALERIIRVHETDRLVHPLARETTDSCQCASSPITPHASPKMRPRRTISMSLPGQYKGAPSFATPMTPPDSRRNSWSIPKESPGRQIFPGSVFQSFSPPADWPVSRARTPSLKGMSRSMSILSPLPATPDVPTLEIGANDEASTIPAVPAEESYDIPTTPVRSEYKELSVQDPITPVREVDDDTKALREAPRTPVQSERKELRFSETNDRPTVAFGLPTPPLESLIGLRARTLSDVSSNLRVTIPIAPTRLFEHPSPNASLQSIPSESALSSPRTLAPSSPQPLLKNESPLESTTLGSPIRLIGSRDLKGIDQLPPLPPSPAVSWGSAPTLPATPQSPSGSSSFKWPAKISIPLWTSPRRSLSFSGESSLTPVDASPRSSISRASLTDEAVKSPRPALDDDSPVLVTPVEDIKYITPRPGISLLATPLISADGVFNSHEHRRHYSRSHKPKVVETASYLVTGFVVGAFITLFLVSSQKRTLLYVT</sequence>
<feature type="region of interest" description="Disordered" evidence="1">
    <location>
        <begin position="591"/>
        <end position="684"/>
    </location>
</feature>
<evidence type="ECO:0000259" key="3">
    <source>
        <dbReference type="Pfam" id="PF24494"/>
    </source>
</evidence>
<dbReference type="STRING" id="230819.A0A5C3L9Z6"/>
<feature type="region of interest" description="Disordered" evidence="1">
    <location>
        <begin position="700"/>
        <end position="739"/>
    </location>
</feature>
<gene>
    <name evidence="4" type="ORF">FA15DRAFT_346415</name>
</gene>
<dbReference type="AlphaFoldDB" id="A0A5C3L9Z6"/>
<keyword evidence="5" id="KW-1185">Reference proteome</keyword>
<feature type="region of interest" description="Disordered" evidence="1">
    <location>
        <begin position="394"/>
        <end position="417"/>
    </location>
</feature>
<keyword evidence="2" id="KW-0812">Transmembrane</keyword>
<feature type="compositionally biased region" description="Basic and acidic residues" evidence="1">
    <location>
        <begin position="528"/>
        <end position="549"/>
    </location>
</feature>
<name>A0A5C3L9Z6_COPMA</name>
<dbReference type="Pfam" id="PF24494">
    <property type="entry name" value="DUF7587"/>
    <property type="match status" value="1"/>
</dbReference>
<feature type="transmembrane region" description="Helical" evidence="2">
    <location>
        <begin position="796"/>
        <end position="814"/>
    </location>
</feature>
<evidence type="ECO:0000313" key="4">
    <source>
        <dbReference type="EMBL" id="TFK29495.1"/>
    </source>
</evidence>
<feature type="compositionally biased region" description="Polar residues" evidence="1">
    <location>
        <begin position="597"/>
        <end position="619"/>
    </location>
</feature>
<feature type="region of interest" description="Disordered" evidence="1">
    <location>
        <begin position="528"/>
        <end position="556"/>
    </location>
</feature>
<dbReference type="EMBL" id="ML210149">
    <property type="protein sequence ID" value="TFK29495.1"/>
    <property type="molecule type" value="Genomic_DNA"/>
</dbReference>